<evidence type="ECO:0000313" key="2">
    <source>
        <dbReference type="Proteomes" id="UP000501690"/>
    </source>
</evidence>
<evidence type="ECO:0000313" key="1">
    <source>
        <dbReference type="EMBL" id="QCE10934.1"/>
    </source>
</evidence>
<dbReference type="Proteomes" id="UP000501690">
    <property type="component" value="Linkage Group LG10"/>
</dbReference>
<keyword evidence="2" id="KW-1185">Reference proteome</keyword>
<reference evidence="1 2" key="1">
    <citation type="submission" date="2019-04" db="EMBL/GenBank/DDBJ databases">
        <title>An improved genome assembly and genetic linkage map for asparagus bean, Vigna unguiculata ssp. sesquipedialis.</title>
        <authorList>
            <person name="Xia Q."/>
            <person name="Zhang R."/>
            <person name="Dong Y."/>
        </authorList>
    </citation>
    <scope>NUCLEOTIDE SEQUENCE [LARGE SCALE GENOMIC DNA]</scope>
    <source>
        <tissue evidence="1">Leaf</tissue>
    </source>
</reference>
<organism evidence="1 2">
    <name type="scientific">Vigna unguiculata</name>
    <name type="common">Cowpea</name>
    <dbReference type="NCBI Taxonomy" id="3917"/>
    <lineage>
        <taxon>Eukaryota</taxon>
        <taxon>Viridiplantae</taxon>
        <taxon>Streptophyta</taxon>
        <taxon>Embryophyta</taxon>
        <taxon>Tracheophyta</taxon>
        <taxon>Spermatophyta</taxon>
        <taxon>Magnoliopsida</taxon>
        <taxon>eudicotyledons</taxon>
        <taxon>Gunneridae</taxon>
        <taxon>Pentapetalae</taxon>
        <taxon>rosids</taxon>
        <taxon>fabids</taxon>
        <taxon>Fabales</taxon>
        <taxon>Fabaceae</taxon>
        <taxon>Papilionoideae</taxon>
        <taxon>50 kb inversion clade</taxon>
        <taxon>NPAAA clade</taxon>
        <taxon>indigoferoid/millettioid clade</taxon>
        <taxon>Phaseoleae</taxon>
        <taxon>Vigna</taxon>
    </lineage>
</organism>
<dbReference type="AlphaFoldDB" id="A0A4D6NDW7"/>
<protein>
    <submittedName>
        <fullName evidence="1">Uncharacterized protein</fullName>
    </submittedName>
</protein>
<sequence length="106" mass="11762">MHDSSSIFAISSTDSRALRRLTLPCFGSLFASATGIPPPHKSSRAPTCCASLQVRYCVRALIWVVFCRQTLTHFRPSISLANRWGWGKKQKPSILPATTKEILACR</sequence>
<dbReference type="EMBL" id="CP039354">
    <property type="protein sequence ID" value="QCE10934.1"/>
    <property type="molecule type" value="Genomic_DNA"/>
</dbReference>
<proteinExistence type="predicted"/>
<gene>
    <name evidence="1" type="ORF">DEO72_LG10g2167</name>
</gene>
<name>A0A4D6NDW7_VIGUN</name>
<accession>A0A4D6NDW7</accession>